<dbReference type="STRING" id="990268.JCM19235_1346"/>
<name>A0A090S5R7_9VIBR</name>
<protein>
    <submittedName>
        <fullName evidence="1">Uncharacterized protein</fullName>
    </submittedName>
</protein>
<reference evidence="1 2" key="1">
    <citation type="submission" date="2014-09" db="EMBL/GenBank/DDBJ databases">
        <title>Vibrio maritimus JCM 19235. (C45) whole genome shotgun sequence.</title>
        <authorList>
            <person name="Sawabe T."/>
            <person name="Meirelles P."/>
            <person name="Nakanishi M."/>
            <person name="Sayaka M."/>
            <person name="Hattori M."/>
            <person name="Ohkuma M."/>
        </authorList>
    </citation>
    <scope>NUCLEOTIDE SEQUENCE [LARGE SCALE GENOMIC DNA]</scope>
    <source>
        <strain evidence="2">JCM19235</strain>
    </source>
</reference>
<sequence>MHLFLPFKVRHSGTCGTSCDCTDSCPVYTETQELDALTIALIGTKGDNEWVESIHQNGKAYSQQDILTALKRNVDFAIARHEKLRTFQ</sequence>
<dbReference type="EMBL" id="BBMR01000017">
    <property type="protein sequence ID" value="GAL23045.1"/>
    <property type="molecule type" value="Genomic_DNA"/>
</dbReference>
<reference evidence="1 2" key="2">
    <citation type="submission" date="2014-09" db="EMBL/GenBank/DDBJ databases">
        <authorList>
            <consortium name="NBRP consortium"/>
            <person name="Sawabe T."/>
            <person name="Meirelles P."/>
            <person name="Nakanishi M."/>
            <person name="Sayaka M."/>
            <person name="Hattori M."/>
            <person name="Ohkuma M."/>
        </authorList>
    </citation>
    <scope>NUCLEOTIDE SEQUENCE [LARGE SCALE GENOMIC DNA]</scope>
    <source>
        <strain evidence="2">JCM19235</strain>
    </source>
</reference>
<evidence type="ECO:0000313" key="2">
    <source>
        <dbReference type="Proteomes" id="UP000029228"/>
    </source>
</evidence>
<gene>
    <name evidence="1" type="ORF">JCM19235_1346</name>
</gene>
<dbReference type="AlphaFoldDB" id="A0A090S5R7"/>
<proteinExistence type="predicted"/>
<comment type="caution">
    <text evidence="1">The sequence shown here is derived from an EMBL/GenBank/DDBJ whole genome shotgun (WGS) entry which is preliminary data.</text>
</comment>
<keyword evidence="2" id="KW-1185">Reference proteome</keyword>
<accession>A0A090S5R7</accession>
<dbReference type="Proteomes" id="UP000029228">
    <property type="component" value="Unassembled WGS sequence"/>
</dbReference>
<organism evidence="1 2">
    <name type="scientific">Vibrio maritimus</name>
    <dbReference type="NCBI Taxonomy" id="990268"/>
    <lineage>
        <taxon>Bacteria</taxon>
        <taxon>Pseudomonadati</taxon>
        <taxon>Pseudomonadota</taxon>
        <taxon>Gammaproteobacteria</taxon>
        <taxon>Vibrionales</taxon>
        <taxon>Vibrionaceae</taxon>
        <taxon>Vibrio</taxon>
    </lineage>
</organism>
<evidence type="ECO:0000313" key="1">
    <source>
        <dbReference type="EMBL" id="GAL23045.1"/>
    </source>
</evidence>